<evidence type="ECO:0000256" key="7">
    <source>
        <dbReference type="SAM" id="MobiDB-lite"/>
    </source>
</evidence>
<keyword evidence="8" id="KW-0732">Signal</keyword>
<keyword evidence="3" id="KW-0479">Metal-binding</keyword>
<keyword evidence="4" id="KW-0378">Hydrolase</keyword>
<dbReference type="PROSITE" id="PS00149">
    <property type="entry name" value="SULFATASE_2"/>
    <property type="match status" value="1"/>
</dbReference>
<feature type="chain" id="PRO_5041949167" description="Sulfatase N-terminal domain-containing protein" evidence="8">
    <location>
        <begin position="22"/>
        <end position="611"/>
    </location>
</feature>
<dbReference type="PANTHER" id="PTHR10342">
    <property type="entry name" value="ARYLSULFATASE"/>
    <property type="match status" value="1"/>
</dbReference>
<dbReference type="Gene3D" id="3.30.1120.10">
    <property type="match status" value="1"/>
</dbReference>
<dbReference type="EMBL" id="JAWDGP010004058">
    <property type="protein sequence ID" value="KAK3768428.1"/>
    <property type="molecule type" value="Genomic_DNA"/>
</dbReference>
<feature type="region of interest" description="Disordered" evidence="7">
    <location>
        <begin position="520"/>
        <end position="542"/>
    </location>
</feature>
<evidence type="ECO:0000256" key="3">
    <source>
        <dbReference type="ARBA" id="ARBA00022723"/>
    </source>
</evidence>
<dbReference type="FunFam" id="3.40.720.10:FF:000007">
    <property type="entry name" value="Arylsulfatase family, member J"/>
    <property type="match status" value="1"/>
</dbReference>
<dbReference type="InterPro" id="IPR047115">
    <property type="entry name" value="ARSB"/>
</dbReference>
<evidence type="ECO:0000256" key="8">
    <source>
        <dbReference type="SAM" id="SignalP"/>
    </source>
</evidence>
<comment type="caution">
    <text evidence="10">The sequence shown here is derived from an EMBL/GenBank/DDBJ whole genome shotgun (WGS) entry which is preliminary data.</text>
</comment>
<dbReference type="GO" id="GO:0008484">
    <property type="term" value="F:sulfuric ester hydrolase activity"/>
    <property type="evidence" value="ECO:0007669"/>
    <property type="project" value="InterPro"/>
</dbReference>
<organism evidence="10 11">
    <name type="scientific">Elysia crispata</name>
    <name type="common">lettuce slug</name>
    <dbReference type="NCBI Taxonomy" id="231223"/>
    <lineage>
        <taxon>Eukaryota</taxon>
        <taxon>Metazoa</taxon>
        <taxon>Spiralia</taxon>
        <taxon>Lophotrochozoa</taxon>
        <taxon>Mollusca</taxon>
        <taxon>Gastropoda</taxon>
        <taxon>Heterobranchia</taxon>
        <taxon>Euthyneura</taxon>
        <taxon>Panpulmonata</taxon>
        <taxon>Sacoglossa</taxon>
        <taxon>Placobranchoidea</taxon>
        <taxon>Plakobranchidae</taxon>
        <taxon>Elysia</taxon>
    </lineage>
</organism>
<dbReference type="Pfam" id="PF00884">
    <property type="entry name" value="Sulfatase"/>
    <property type="match status" value="1"/>
</dbReference>
<dbReference type="SUPFAM" id="SSF53649">
    <property type="entry name" value="Alkaline phosphatase-like"/>
    <property type="match status" value="1"/>
</dbReference>
<feature type="domain" description="Sulfatase N-terminal" evidence="9">
    <location>
        <begin position="142"/>
        <end position="453"/>
    </location>
</feature>
<dbReference type="PANTHER" id="PTHR10342:SF274">
    <property type="entry name" value="ARYLSULFATASE B"/>
    <property type="match status" value="1"/>
</dbReference>
<proteinExistence type="inferred from homology"/>
<feature type="compositionally biased region" description="Polar residues" evidence="7">
    <location>
        <begin position="85"/>
        <end position="94"/>
    </location>
</feature>
<evidence type="ECO:0000256" key="6">
    <source>
        <dbReference type="ARBA" id="ARBA00023180"/>
    </source>
</evidence>
<evidence type="ECO:0000256" key="2">
    <source>
        <dbReference type="ARBA" id="ARBA00008779"/>
    </source>
</evidence>
<feature type="region of interest" description="Disordered" evidence="7">
    <location>
        <begin position="27"/>
        <end position="110"/>
    </location>
</feature>
<keyword evidence="5" id="KW-0106">Calcium</keyword>
<evidence type="ECO:0000313" key="11">
    <source>
        <dbReference type="Proteomes" id="UP001283361"/>
    </source>
</evidence>
<dbReference type="Proteomes" id="UP001283361">
    <property type="component" value="Unassembled WGS sequence"/>
</dbReference>
<keyword evidence="11" id="KW-1185">Reference proteome</keyword>
<evidence type="ECO:0000256" key="4">
    <source>
        <dbReference type="ARBA" id="ARBA00022801"/>
    </source>
</evidence>
<feature type="signal peptide" evidence="8">
    <location>
        <begin position="1"/>
        <end position="21"/>
    </location>
</feature>
<reference evidence="10" key="1">
    <citation type="journal article" date="2023" name="G3 (Bethesda)">
        <title>A reference genome for the long-term kleptoplast-retaining sea slug Elysia crispata morphotype clarki.</title>
        <authorList>
            <person name="Eastman K.E."/>
            <person name="Pendleton A.L."/>
            <person name="Shaikh M.A."/>
            <person name="Suttiyut T."/>
            <person name="Ogas R."/>
            <person name="Tomko P."/>
            <person name="Gavelis G."/>
            <person name="Widhalm J.R."/>
            <person name="Wisecaver J.H."/>
        </authorList>
    </citation>
    <scope>NUCLEOTIDE SEQUENCE</scope>
    <source>
        <strain evidence="10">ECLA1</strain>
    </source>
</reference>
<evidence type="ECO:0000256" key="5">
    <source>
        <dbReference type="ARBA" id="ARBA00022837"/>
    </source>
</evidence>
<dbReference type="InterPro" id="IPR024607">
    <property type="entry name" value="Sulfatase_CS"/>
</dbReference>
<protein>
    <recommendedName>
        <fullName evidence="9">Sulfatase N-terminal domain-containing protein</fullName>
    </recommendedName>
</protein>
<dbReference type="CDD" id="cd16029">
    <property type="entry name" value="4-S"/>
    <property type="match status" value="1"/>
</dbReference>
<evidence type="ECO:0000313" key="10">
    <source>
        <dbReference type="EMBL" id="KAK3768428.1"/>
    </source>
</evidence>
<dbReference type="Gene3D" id="3.40.720.10">
    <property type="entry name" value="Alkaline Phosphatase, subunit A"/>
    <property type="match status" value="1"/>
</dbReference>
<dbReference type="AlphaFoldDB" id="A0AAE0ZFD7"/>
<gene>
    <name evidence="10" type="ORF">RRG08_053420</name>
</gene>
<evidence type="ECO:0000259" key="9">
    <source>
        <dbReference type="Pfam" id="PF00884"/>
    </source>
</evidence>
<feature type="region of interest" description="Disordered" evidence="7">
    <location>
        <begin position="587"/>
        <end position="611"/>
    </location>
</feature>
<keyword evidence="6" id="KW-0325">Glycoprotein</keyword>
<dbReference type="GO" id="GO:0046872">
    <property type="term" value="F:metal ion binding"/>
    <property type="evidence" value="ECO:0007669"/>
    <property type="project" value="UniProtKB-KW"/>
</dbReference>
<dbReference type="InterPro" id="IPR000917">
    <property type="entry name" value="Sulfatase_N"/>
</dbReference>
<sequence>MASSKATVLSVAFVSLMLVTTLEVARKYRKSPSSASTDQPPVEGSENRITDALHQSSEISAEDVLAKTSTMTVPIESTKEGDPGDSTSETSMADTTEPRQGVTETTENSEEVIKVKQVTHFEIVLPDEETTLEPTDDPERQPHIVFVLADDYGHSDIGYHGSWIRTPVMDRLAAAGVKLENYYVQPICTPTRSQLLSGRYQIHTGLQHEIIYEGQPNGLPLDSPTLADKLKESGYSTHMVGKWHLGFYKREYMPHYRGFDTFYGMLLGHGNYFTHKHGRKKNAFIDLRFNDQIIRNETGHYSTHLFTQKAIDVIKAHDKSKPLFLYLSYQAVHGPVQVPEAYERPYKHIKNKARRGYAGMVAAMDEGVGNLTEALKEAGMWDNTVFVFSSDNGGRLSKGGSNYPLRGEKHSLWEGGVKSIGFVSGGRLKQTGAVSKELIHVSDWFPTLVKLAGGHLNGTKPLDGVDQWAAINEGKPGNRHVLLHNIDPLRERRGKAKFRGTFDSSIRAAVRVGDLKLITGNPDNGQWLPPPESDSRESRRWNPNGKKNLWLFNITADPYERNDLSFRRRSDVKRMLAILQDFQDSAVEPYYPNNDPRASPTGQDGAWGPWQ</sequence>
<dbReference type="InterPro" id="IPR017850">
    <property type="entry name" value="Alkaline_phosphatase_core_sf"/>
</dbReference>
<name>A0AAE0ZFD7_9GAST</name>
<comment type="cofactor">
    <cofactor evidence="1">
        <name>Ca(2+)</name>
        <dbReference type="ChEBI" id="CHEBI:29108"/>
    </cofactor>
</comment>
<comment type="similarity">
    <text evidence="2">Belongs to the sulfatase family.</text>
</comment>
<evidence type="ECO:0000256" key="1">
    <source>
        <dbReference type="ARBA" id="ARBA00001913"/>
    </source>
</evidence>
<accession>A0AAE0ZFD7</accession>